<dbReference type="PANTHER" id="PTHR43384">
    <property type="entry name" value="SEPTUM SITE-DETERMINING PROTEIN MIND HOMOLOG, CHLOROPLASTIC-RELATED"/>
    <property type="match status" value="1"/>
</dbReference>
<dbReference type="GO" id="GO:0016887">
    <property type="term" value="F:ATP hydrolysis activity"/>
    <property type="evidence" value="ECO:0007669"/>
    <property type="project" value="TreeGrafter"/>
</dbReference>
<evidence type="ECO:0000259" key="4">
    <source>
        <dbReference type="Pfam" id="PF13614"/>
    </source>
</evidence>
<evidence type="ECO:0008006" key="7">
    <source>
        <dbReference type="Google" id="ProtNLM"/>
    </source>
</evidence>
<proteinExistence type="predicted"/>
<keyword evidence="2" id="KW-0067">ATP-binding</keyword>
<comment type="caution">
    <text evidence="5">The sequence shown here is derived from an EMBL/GenBank/DDBJ whole genome shotgun (WGS) entry which is preliminary data.</text>
</comment>
<dbReference type="CDD" id="cd02038">
    <property type="entry name" value="FlhG-like"/>
    <property type="match status" value="1"/>
</dbReference>
<feature type="domain" description="AAA" evidence="4">
    <location>
        <begin position="101"/>
        <end position="266"/>
    </location>
</feature>
<dbReference type="RefSeq" id="WP_089023854.1">
    <property type="nucleotide sequence ID" value="NZ_NIQC01000018.1"/>
</dbReference>
<evidence type="ECO:0000256" key="2">
    <source>
        <dbReference type="ARBA" id="ARBA00022840"/>
    </source>
</evidence>
<feature type="domain" description="Type III secretion system flagellar brake protein YcgR PilZN" evidence="3">
    <location>
        <begin position="8"/>
        <end position="88"/>
    </location>
</feature>
<reference evidence="5 6" key="1">
    <citation type="submission" date="2017-06" db="EMBL/GenBank/DDBJ databases">
        <title>Draft Genome Sequence of Natranaerobius trueperi halophilic, alkalithermophilic bacteria from soda lakes.</title>
        <authorList>
            <person name="Zhao B."/>
        </authorList>
    </citation>
    <scope>NUCLEOTIDE SEQUENCE [LARGE SCALE GENOMIC DNA]</scope>
    <source>
        <strain evidence="5 6">DSM 18760</strain>
    </source>
</reference>
<evidence type="ECO:0000313" key="6">
    <source>
        <dbReference type="Proteomes" id="UP000214588"/>
    </source>
</evidence>
<keyword evidence="6" id="KW-1185">Reference proteome</keyword>
<sequence length="366" mass="40062">MGNLSDVQIGQELKINPVNNDIYTKTYHSQILNIGKRELRISIPYVNGRLIPLGAGTQIKVIINSETFDSEVISRELGHEKSLIIATPHSIFRGNRVNNKTKVISITSGKGGVGKSTLSINLAIAMSKLGKKVCLIDADLGMANIDVLLKMTPKMNLTHIINNEAENIFDVIVEGPEGVLIVPGSSGWQNIANLKDRQFQRLIKAFNELEQYTDIILFDTGAGINNNIINFLLASDEVLLVTTPEPHAITDAYAMIKVIMEQKKDLGVKLIVNKTSTPKEGSNVGNKISFASNKFLGVSMEYLGCVQENQSFIKSSKNQTPILQNQPNSKTAKEIKDLASSLIGEKNKPSSGMVGFIKKLTGLFKK</sequence>
<evidence type="ECO:0000259" key="3">
    <source>
        <dbReference type="Pfam" id="PF12945"/>
    </source>
</evidence>
<dbReference type="GO" id="GO:0005524">
    <property type="term" value="F:ATP binding"/>
    <property type="evidence" value="ECO:0007669"/>
    <property type="project" value="UniProtKB-KW"/>
</dbReference>
<dbReference type="InterPro" id="IPR025669">
    <property type="entry name" value="AAA_dom"/>
</dbReference>
<dbReference type="AlphaFoldDB" id="A0A226BYL3"/>
<dbReference type="PANTHER" id="PTHR43384:SF4">
    <property type="entry name" value="CELLULOSE BIOSYNTHESIS PROTEIN BCSQ-RELATED"/>
    <property type="match status" value="1"/>
</dbReference>
<protein>
    <recommendedName>
        <fullName evidence="7">AAA domain-containing protein</fullName>
    </recommendedName>
</protein>
<organism evidence="5 6">
    <name type="scientific">Natranaerobius trueperi</name>
    <dbReference type="NCBI Taxonomy" id="759412"/>
    <lineage>
        <taxon>Bacteria</taxon>
        <taxon>Bacillati</taxon>
        <taxon>Bacillota</taxon>
        <taxon>Clostridia</taxon>
        <taxon>Natranaerobiales</taxon>
        <taxon>Natranaerobiaceae</taxon>
        <taxon>Natranaerobius</taxon>
    </lineage>
</organism>
<dbReference type="InterPro" id="IPR027417">
    <property type="entry name" value="P-loop_NTPase"/>
</dbReference>
<dbReference type="Pfam" id="PF13614">
    <property type="entry name" value="AAA_31"/>
    <property type="match status" value="1"/>
</dbReference>
<dbReference type="EMBL" id="NIQC01000018">
    <property type="protein sequence ID" value="OWZ83424.1"/>
    <property type="molecule type" value="Genomic_DNA"/>
</dbReference>
<dbReference type="GO" id="GO:0009898">
    <property type="term" value="C:cytoplasmic side of plasma membrane"/>
    <property type="evidence" value="ECO:0007669"/>
    <property type="project" value="TreeGrafter"/>
</dbReference>
<dbReference type="Gene3D" id="3.40.50.300">
    <property type="entry name" value="P-loop containing nucleotide triphosphate hydrolases"/>
    <property type="match status" value="1"/>
</dbReference>
<dbReference type="OrthoDB" id="9816297at2"/>
<dbReference type="InterPro" id="IPR033875">
    <property type="entry name" value="FlhG"/>
</dbReference>
<evidence type="ECO:0000313" key="5">
    <source>
        <dbReference type="EMBL" id="OWZ83424.1"/>
    </source>
</evidence>
<dbReference type="Proteomes" id="UP000214588">
    <property type="component" value="Unassembled WGS sequence"/>
</dbReference>
<dbReference type="GO" id="GO:0005829">
    <property type="term" value="C:cytosol"/>
    <property type="evidence" value="ECO:0007669"/>
    <property type="project" value="TreeGrafter"/>
</dbReference>
<gene>
    <name evidence="5" type="ORF">CDO51_08515</name>
</gene>
<dbReference type="InterPro" id="IPR009926">
    <property type="entry name" value="T3SS_YcgR_PilZN"/>
</dbReference>
<dbReference type="GO" id="GO:0051782">
    <property type="term" value="P:negative regulation of cell division"/>
    <property type="evidence" value="ECO:0007669"/>
    <property type="project" value="TreeGrafter"/>
</dbReference>
<keyword evidence="1" id="KW-0547">Nucleotide-binding</keyword>
<dbReference type="InterPro" id="IPR050625">
    <property type="entry name" value="ParA/MinD_ATPase"/>
</dbReference>
<accession>A0A226BYL3</accession>
<dbReference type="SUPFAM" id="SSF52540">
    <property type="entry name" value="P-loop containing nucleoside triphosphate hydrolases"/>
    <property type="match status" value="1"/>
</dbReference>
<name>A0A226BYL3_9FIRM</name>
<evidence type="ECO:0000256" key="1">
    <source>
        <dbReference type="ARBA" id="ARBA00022741"/>
    </source>
</evidence>
<dbReference type="Pfam" id="PF12945">
    <property type="entry name" value="PilZNR"/>
    <property type="match status" value="1"/>
</dbReference>